<evidence type="ECO:0000313" key="2">
    <source>
        <dbReference type="Proteomes" id="UP000050741"/>
    </source>
</evidence>
<dbReference type="Proteomes" id="UP000050741">
    <property type="component" value="Unassembled WGS sequence"/>
</dbReference>
<reference evidence="3" key="3">
    <citation type="submission" date="2016-06" db="UniProtKB">
        <authorList>
            <consortium name="WormBaseParasite"/>
        </authorList>
    </citation>
    <scope>IDENTIFICATION</scope>
</reference>
<feature type="signal peptide" evidence="1">
    <location>
        <begin position="1"/>
        <end position="23"/>
    </location>
</feature>
<reference evidence="2" key="1">
    <citation type="submission" date="2013-12" db="EMBL/GenBank/DDBJ databases">
        <authorList>
            <person name="Aslett M."/>
        </authorList>
    </citation>
    <scope>NUCLEOTIDE SEQUENCE [LARGE SCALE GENOMIC DNA]</scope>
    <source>
        <strain evidence="2">Lindley</strain>
    </source>
</reference>
<protein>
    <submittedName>
        <fullName evidence="3">Non-specific serine/threonine protein kinase</fullName>
    </submittedName>
</protein>
<organism evidence="2 3">
    <name type="scientific">Globodera pallida</name>
    <name type="common">Potato cyst nematode worm</name>
    <name type="synonym">Heterodera pallida</name>
    <dbReference type="NCBI Taxonomy" id="36090"/>
    <lineage>
        <taxon>Eukaryota</taxon>
        <taxon>Metazoa</taxon>
        <taxon>Ecdysozoa</taxon>
        <taxon>Nematoda</taxon>
        <taxon>Chromadorea</taxon>
        <taxon>Rhabditida</taxon>
        <taxon>Tylenchina</taxon>
        <taxon>Tylenchomorpha</taxon>
        <taxon>Tylenchoidea</taxon>
        <taxon>Heteroderidae</taxon>
        <taxon>Heteroderinae</taxon>
        <taxon>Globodera</taxon>
    </lineage>
</organism>
<reference evidence="2" key="2">
    <citation type="submission" date="2014-05" db="EMBL/GenBank/DDBJ databases">
        <title>The genome and life-stage specific transcriptomes of Globodera pallida elucidate key aspects of plant parasitism by a cyst nematode.</title>
        <authorList>
            <person name="Cotton J.A."/>
            <person name="Lilley C.J."/>
            <person name="Jones L.M."/>
            <person name="Kikuchi T."/>
            <person name="Reid A.J."/>
            <person name="Thorpe P."/>
            <person name="Tsai I.J."/>
            <person name="Beasley H."/>
            <person name="Blok V."/>
            <person name="Cock P.J.A."/>
            <person name="Van den Akker S.E."/>
            <person name="Holroyd N."/>
            <person name="Hunt M."/>
            <person name="Mantelin S."/>
            <person name="Naghra H."/>
            <person name="Pain A."/>
            <person name="Palomares-Rius J.E."/>
            <person name="Zarowiecki M."/>
            <person name="Berriman M."/>
            <person name="Jones J.T."/>
            <person name="Urwin P.E."/>
        </authorList>
    </citation>
    <scope>NUCLEOTIDE SEQUENCE [LARGE SCALE GENOMIC DNA]</scope>
    <source>
        <strain evidence="2">Lindley</strain>
    </source>
</reference>
<dbReference type="AlphaFoldDB" id="A0A183BJ58"/>
<dbReference type="WBParaSite" id="GPLIN_000063700">
    <property type="protein sequence ID" value="GPLIN_000063700"/>
    <property type="gene ID" value="GPLIN_000063700"/>
</dbReference>
<proteinExistence type="predicted"/>
<accession>A0A183BJ58</accession>
<sequence length="539" mass="62887">MSWPNFAVTFFFIIIVLIKQCCATDQDVYDTMKLINLCIFIEGCLVPEEALVNSENLENLAVIECGKSIEDARKQRSERGIGGAGPSDDGSAWHGMKKTFQKWVNKKKSNKKRRQKYRQILDACLDRLVDRSEQRPNKDLVMQIGSYDLKYFDELLKNGRAFIKRITYQANYEIGEDFFIHLIETLLNPLTSAEIIVEDIGIGTATTGLWDRDILIETLNEKFFDEMTYNTGAIPHWEVLYDLDKEIKAKMHFCQWASGQGQKFRMWRFKKKDDIYTKAMAFIKQEMTTPEKQQIKDTEKLIDTCKWIEDHLAPEEAYENLAVIKCGKAIEDARRLRYERRIGGAVPSSSRPSSSRVDSLTRIRQKLDACLNRLVDKSEQRPSKELIMQIEEKKLKEFDKLLKNGRAFIERITYRANYQIKQKFFIDLIETLLNPLTSSQIIVEDIGIGTTTVVVWDRGILMQTLNDKYLDEITFHPGEKAYWEVLYDLDKDTKAKTHFCQFGMGQMIRMWRYENKEDPIYMKPLAFIKNKAITPEICF</sequence>
<keyword evidence="1" id="KW-0732">Signal</keyword>
<feature type="chain" id="PRO_5008146251" evidence="1">
    <location>
        <begin position="24"/>
        <end position="539"/>
    </location>
</feature>
<evidence type="ECO:0000256" key="1">
    <source>
        <dbReference type="SAM" id="SignalP"/>
    </source>
</evidence>
<name>A0A183BJ58_GLOPA</name>
<keyword evidence="2" id="KW-1185">Reference proteome</keyword>
<evidence type="ECO:0000313" key="3">
    <source>
        <dbReference type="WBParaSite" id="GPLIN_000063700"/>
    </source>
</evidence>